<dbReference type="Proteomes" id="UP000582213">
    <property type="component" value="Unassembled WGS sequence"/>
</dbReference>
<keyword evidence="1" id="KW-0812">Transmembrane</keyword>
<feature type="transmembrane region" description="Helical" evidence="1">
    <location>
        <begin position="73"/>
        <end position="104"/>
    </location>
</feature>
<dbReference type="Proteomes" id="UP000427373">
    <property type="component" value="Chromosome"/>
</dbReference>
<dbReference type="GeneID" id="42800603"/>
<dbReference type="RefSeq" id="WP_156014193.1">
    <property type="nucleotide sequence ID" value="NZ_CP045484.1"/>
</dbReference>
<dbReference type="EMBL" id="JACHFY010000060">
    <property type="protein sequence ID" value="MBB5255266.1"/>
    <property type="molecule type" value="Genomic_DNA"/>
</dbReference>
<protein>
    <submittedName>
        <fullName evidence="3">Uncharacterized protein</fullName>
    </submittedName>
</protein>
<keyword evidence="4" id="KW-1185">Reference proteome</keyword>
<evidence type="ECO:0000256" key="1">
    <source>
        <dbReference type="SAM" id="Phobius"/>
    </source>
</evidence>
<accession>A0A650CFX1</accession>
<keyword evidence="1" id="KW-1133">Transmembrane helix</keyword>
<dbReference type="EMBL" id="CP045484">
    <property type="protein sequence ID" value="QGR16638.1"/>
    <property type="molecule type" value="Genomic_DNA"/>
</dbReference>
<sequence length="108" mass="12072">METYQILGLIGSILLLVFVIPAFMFFFNRPYMMGGMMGYGFMMMGFPFFFMFIPAFILGIIGSLINDRMVSGILLILASIFSLPFGFFGIIPFILLLIAGILALTTKK</sequence>
<organism evidence="3 4">
    <name type="scientific">Sulfurisphaera ohwakuensis</name>
    <dbReference type="NCBI Taxonomy" id="69656"/>
    <lineage>
        <taxon>Archaea</taxon>
        <taxon>Thermoproteota</taxon>
        <taxon>Thermoprotei</taxon>
        <taxon>Sulfolobales</taxon>
        <taxon>Sulfolobaceae</taxon>
        <taxon>Sulfurisphaera</taxon>
    </lineage>
</organism>
<dbReference type="KEGG" id="soh:D1869_05120"/>
<evidence type="ECO:0000313" key="3">
    <source>
        <dbReference type="EMBL" id="QGR16638.1"/>
    </source>
</evidence>
<feature type="transmembrane region" description="Helical" evidence="1">
    <location>
        <begin position="39"/>
        <end position="61"/>
    </location>
</feature>
<reference evidence="3 4" key="1">
    <citation type="submission" date="2019-10" db="EMBL/GenBank/DDBJ databases">
        <title>Genome Sequences from Six Type Strain Members of the Archaeal Family Sulfolobaceae: Acidianus ambivalens, Acidianus infernus, Metallosphaera prunae, Stygiolobus azoricus, Sulfolobus metallicus, and Sulfurisphaera ohwakuensis.</title>
        <authorList>
            <person name="Counts J.A."/>
            <person name="Kelly R.M."/>
        </authorList>
    </citation>
    <scope>NUCLEOTIDE SEQUENCE [LARGE SCALE GENOMIC DNA]</scope>
    <source>
        <strain evidence="3 4">TA-1</strain>
    </source>
</reference>
<evidence type="ECO:0000313" key="2">
    <source>
        <dbReference type="EMBL" id="MBB5255266.1"/>
    </source>
</evidence>
<dbReference type="AlphaFoldDB" id="A0A650CFX1"/>
<evidence type="ECO:0000313" key="5">
    <source>
        <dbReference type="Proteomes" id="UP000582213"/>
    </source>
</evidence>
<gene>
    <name evidence="3" type="ORF">D1869_05120</name>
    <name evidence="2" type="ORF">HNQ62_003041</name>
</gene>
<keyword evidence="1" id="KW-0472">Membrane</keyword>
<proteinExistence type="predicted"/>
<feature type="transmembrane region" description="Helical" evidence="1">
    <location>
        <begin position="6"/>
        <end position="27"/>
    </location>
</feature>
<name>A0A650CFX1_SULOH</name>
<reference evidence="2 5" key="2">
    <citation type="submission" date="2020-08" db="EMBL/GenBank/DDBJ databases">
        <title>Genomic Encyclopedia of Type Strains, Phase IV (KMG-IV): sequencing the most valuable type-strain genomes for metagenomic binning, comparative biology and taxonomic classification.</title>
        <authorList>
            <person name="Goeker M."/>
        </authorList>
    </citation>
    <scope>NUCLEOTIDE SEQUENCE [LARGE SCALE GENOMIC DNA]</scope>
    <source>
        <strain evidence="2 5">DSM 12421</strain>
    </source>
</reference>
<evidence type="ECO:0000313" key="4">
    <source>
        <dbReference type="Proteomes" id="UP000427373"/>
    </source>
</evidence>